<evidence type="ECO:0000313" key="3">
    <source>
        <dbReference type="Proteomes" id="UP000813420"/>
    </source>
</evidence>
<evidence type="ECO:0000313" key="2">
    <source>
        <dbReference type="EMBL" id="HJH50078.1"/>
    </source>
</evidence>
<protein>
    <submittedName>
        <fullName evidence="2">Uncharacterized protein</fullName>
    </submittedName>
</protein>
<organism evidence="2 3">
    <name type="scientific">Merdimonas faecis</name>
    <dbReference type="NCBI Taxonomy" id="1653435"/>
    <lineage>
        <taxon>Bacteria</taxon>
        <taxon>Bacillati</taxon>
        <taxon>Bacillota</taxon>
        <taxon>Clostridia</taxon>
        <taxon>Lachnospirales</taxon>
        <taxon>Lachnospiraceae</taxon>
        <taxon>Merdimonas</taxon>
    </lineage>
</organism>
<reference evidence="2" key="1">
    <citation type="journal article" date="2021" name="PeerJ">
        <title>Extensive microbial diversity within the chicken gut microbiome revealed by metagenomics and culture.</title>
        <authorList>
            <person name="Gilroy R."/>
            <person name="Ravi A."/>
            <person name="Getino M."/>
            <person name="Pursley I."/>
            <person name="Horton D.L."/>
            <person name="Alikhan N.F."/>
            <person name="Baker D."/>
            <person name="Gharbi K."/>
            <person name="Hall N."/>
            <person name="Watson M."/>
            <person name="Adriaenssens E.M."/>
            <person name="Foster-Nyarko E."/>
            <person name="Jarju S."/>
            <person name="Secka A."/>
            <person name="Antonio M."/>
            <person name="Oren A."/>
            <person name="Chaudhuri R.R."/>
            <person name="La Ragione R."/>
            <person name="Hildebrand F."/>
            <person name="Pallen M.J."/>
        </authorList>
    </citation>
    <scope>NUCLEOTIDE SEQUENCE</scope>
    <source>
        <strain evidence="2">USAMLcec4-12693</strain>
    </source>
</reference>
<feature type="region of interest" description="Disordered" evidence="1">
    <location>
        <begin position="9"/>
        <end position="42"/>
    </location>
</feature>
<dbReference type="AlphaFoldDB" id="A0A9D2VYI6"/>
<dbReference type="Proteomes" id="UP000813420">
    <property type="component" value="Unassembled WGS sequence"/>
</dbReference>
<gene>
    <name evidence="2" type="ORF">K8V39_07425</name>
</gene>
<accession>A0A9D2VYI6</accession>
<reference evidence="2" key="2">
    <citation type="submission" date="2021-09" db="EMBL/GenBank/DDBJ databases">
        <authorList>
            <person name="Gilroy R."/>
        </authorList>
    </citation>
    <scope>NUCLEOTIDE SEQUENCE</scope>
    <source>
        <strain evidence="2">USAMLcec4-12693</strain>
    </source>
</reference>
<sequence length="200" mass="21094">TLALSITACGGSGEDTSSADSTESTEETTVETNEAPAEEEPQYTQYEAGMYKVGTDIPAGTYLITGDMGYVEVASDSSGQLESIIANDNYVNRTYLSVADGQYFKFDGVAIPEAEAPAYTSENGAYPEGKYLVGKDIPAGEYKISLTDGNVMGYGYIEVSSDASGTLNAIVANANIQGDTYQTVQDGQYLKLNGAEIKGQ</sequence>
<name>A0A9D2VYI6_9FIRM</name>
<feature type="non-terminal residue" evidence="2">
    <location>
        <position position="1"/>
    </location>
</feature>
<proteinExistence type="predicted"/>
<comment type="caution">
    <text evidence="2">The sequence shown here is derived from an EMBL/GenBank/DDBJ whole genome shotgun (WGS) entry which is preliminary data.</text>
</comment>
<dbReference type="EMBL" id="DYXE01000066">
    <property type="protein sequence ID" value="HJH50078.1"/>
    <property type="molecule type" value="Genomic_DNA"/>
</dbReference>
<evidence type="ECO:0000256" key="1">
    <source>
        <dbReference type="SAM" id="MobiDB-lite"/>
    </source>
</evidence>